<dbReference type="Proteomes" id="UP000196331">
    <property type="component" value="Unassembled WGS sequence"/>
</dbReference>
<dbReference type="InterPro" id="IPR018247">
    <property type="entry name" value="EF_Hand_1_Ca_BS"/>
</dbReference>
<dbReference type="PROSITE" id="PS50222">
    <property type="entry name" value="EF_HAND_2"/>
    <property type="match status" value="2"/>
</dbReference>
<evidence type="ECO:0000256" key="1">
    <source>
        <dbReference type="SAM" id="Coils"/>
    </source>
</evidence>
<organism evidence="4 5">
    <name type="scientific">Halomonas citrativorans</name>
    <dbReference type="NCBI Taxonomy" id="2742612"/>
    <lineage>
        <taxon>Bacteria</taxon>
        <taxon>Pseudomonadati</taxon>
        <taxon>Pseudomonadota</taxon>
        <taxon>Gammaproteobacteria</taxon>
        <taxon>Oceanospirillales</taxon>
        <taxon>Halomonadaceae</taxon>
        <taxon>Halomonas</taxon>
    </lineage>
</organism>
<dbReference type="GO" id="GO:0005509">
    <property type="term" value="F:calcium ion binding"/>
    <property type="evidence" value="ECO:0007669"/>
    <property type="project" value="InterPro"/>
</dbReference>
<reference evidence="4 5" key="1">
    <citation type="submission" date="2017-02" db="EMBL/GenBank/DDBJ databases">
        <authorList>
            <person name="Dridi B."/>
        </authorList>
    </citation>
    <scope>NUCLEOTIDE SEQUENCE [LARGE SCALE GENOMIC DNA]</scope>
    <source>
        <strain evidence="4 5">JB380</strain>
    </source>
</reference>
<dbReference type="EMBL" id="FUKM01000023">
    <property type="protein sequence ID" value="SJN11583.1"/>
    <property type="molecule type" value="Genomic_DNA"/>
</dbReference>
<dbReference type="Pfam" id="PF13499">
    <property type="entry name" value="EF-hand_7"/>
    <property type="match status" value="1"/>
</dbReference>
<dbReference type="PANTHER" id="PTHR34491">
    <property type="entry name" value="A-TYPE INCLUSION PROTEIN, PUTATIVE-RELATED"/>
    <property type="match status" value="1"/>
</dbReference>
<evidence type="ECO:0000313" key="4">
    <source>
        <dbReference type="EMBL" id="SJN11583.1"/>
    </source>
</evidence>
<feature type="region of interest" description="Disordered" evidence="2">
    <location>
        <begin position="33"/>
        <end position="52"/>
    </location>
</feature>
<evidence type="ECO:0000313" key="5">
    <source>
        <dbReference type="Proteomes" id="UP000196331"/>
    </source>
</evidence>
<keyword evidence="1" id="KW-0175">Coiled coil</keyword>
<feature type="compositionally biased region" description="Basic and acidic residues" evidence="2">
    <location>
        <begin position="2046"/>
        <end position="2060"/>
    </location>
</feature>
<dbReference type="Pfam" id="PF13202">
    <property type="entry name" value="EF-hand_5"/>
    <property type="match status" value="1"/>
</dbReference>
<accession>A0A1R4HWP4</accession>
<comment type="caution">
    <text evidence="4">The sequence shown here is derived from an EMBL/GenBank/DDBJ whole genome shotgun (WGS) entry which is preliminary data.</text>
</comment>
<evidence type="ECO:0000256" key="2">
    <source>
        <dbReference type="SAM" id="MobiDB-lite"/>
    </source>
</evidence>
<feature type="domain" description="EF-hand" evidence="3">
    <location>
        <begin position="1771"/>
        <end position="1797"/>
    </location>
</feature>
<feature type="coiled-coil region" evidence="1">
    <location>
        <begin position="728"/>
        <end position="763"/>
    </location>
</feature>
<dbReference type="Gene3D" id="1.10.238.10">
    <property type="entry name" value="EF-hand"/>
    <property type="match status" value="2"/>
</dbReference>
<dbReference type="OrthoDB" id="6144932at2"/>
<protein>
    <submittedName>
        <fullName evidence="4">Phage tail length tape-measure protein 1</fullName>
    </submittedName>
</protein>
<dbReference type="InterPro" id="IPR011992">
    <property type="entry name" value="EF-hand-dom_pair"/>
</dbReference>
<feature type="region of interest" description="Disordered" evidence="2">
    <location>
        <begin position="2046"/>
        <end position="2078"/>
    </location>
</feature>
<evidence type="ECO:0000259" key="3">
    <source>
        <dbReference type="PROSITE" id="PS50222"/>
    </source>
</evidence>
<dbReference type="InterPro" id="IPR025282">
    <property type="entry name" value="DUF4214"/>
</dbReference>
<dbReference type="InterPro" id="IPR002048">
    <property type="entry name" value="EF_hand_dom"/>
</dbReference>
<proteinExistence type="predicted"/>
<feature type="coiled-coil region" evidence="1">
    <location>
        <begin position="824"/>
        <end position="865"/>
    </location>
</feature>
<dbReference type="Pfam" id="PF13946">
    <property type="entry name" value="DUF4214"/>
    <property type="match status" value="1"/>
</dbReference>
<gene>
    <name evidence="4" type="ORF">CZ787_06250</name>
</gene>
<dbReference type="PANTHER" id="PTHR34491:SF156">
    <property type="entry name" value="KINESIN MOTOR DOMAIN-CONTAINING PROTEIN"/>
    <property type="match status" value="1"/>
</dbReference>
<dbReference type="RefSeq" id="WP_087107233.1">
    <property type="nucleotide sequence ID" value="NZ_FUKM01000023.1"/>
</dbReference>
<name>A0A1R4HWP4_9GAMM</name>
<dbReference type="SUPFAM" id="SSF47473">
    <property type="entry name" value="EF-hand"/>
    <property type="match status" value="1"/>
</dbReference>
<feature type="domain" description="EF-hand" evidence="3">
    <location>
        <begin position="1726"/>
        <end position="1761"/>
    </location>
</feature>
<feature type="compositionally biased region" description="Polar residues" evidence="2">
    <location>
        <begin position="2067"/>
        <end position="2078"/>
    </location>
</feature>
<sequence length="2078" mass="220261">MAQNYKAGLIITGDASGGIRAIKATEDELGKLNQGFDRGSRQSKRFGSDAARAGQQLTEIDKGAGVATRGLQTLQRAAAPIAGVIAGMFAANTIKSQVDWGDQLQKTNLRIGASTEALSQYNYVAKLSGVEFGQLTTAWQRQTRRISEAAQGTGVAVAALDRLSLSAKDLNRLAPEQQFERIAAAMQGVEDSSERVRLAQQLWDSEGVKLVQIVNQGTDAIAQMRAEADALGLTISQDTANAMASYNDEMDRLKFAAQGVSQTLAAELVPSMTAGLQATNAFIQQVGGAEAILDTATDAATMLAVVMGGRLAGALVTSTKSMVADTTATIAKARADATATTAARAKAAETLRVAQADQAAASRALASGHAIAIATGNTTLRTKAITQMAAANQRAVAAEAAHTAAINVNSAAMARGTVAAQGMAAATRTGASALALIGGPTGAALIAGAGLYYFREELGLTDDKMQGTIGTIESLGDSFIAEFGGIGAELVGGFRGMRAEMLDLDAGFIDMKASAVESFSGIVESSASVINMGLIPLQNAVNALDSTFAGLIYRVANGLESAGAMPFGMENVFGEQISRLRGMADGLMDGLIEPIGLSTELLEDNSQALRAQADALRDSANEIRGNALPANNELSASYQTIDQWLDEIERGARSTGDSVSDNAPSDSTIEAWGKYNDKLRDSMAALRDGGSAMAAANRAMDSIGDDVNDVMRGYSVFLAVQEEAFKDNEKAQKAAASASQQAARTQEQAAQQAARAVEQAAKQQADALKAIQHEMDPLLADHATYVERLKVLDKALADDTITQEAYGKAVRWNAEQYTRAATGAEEYEKQTQSLIDTYDSHNQRAQKLRTELEQINQRYRTGEIDGDQYARMVGGVRDEMQKLAFDADPAAQEMARAWEEAGNRIDETFADAFAGAFDSFDDFGDQLLDGFKRLLAELAYQATLKPIVVQFTQGMSSMMGMGGGQGGGMQSMFSNFNPGMLQNGWDTVSGWWGGGSTAAASGGGLYANAATQGAGTLYGSAATGASQGGLYGNAVTGGVAQSGGGGWMGGSMQNYQGMGAVYNMGASLAGGYVGGEIGSSVTGKTANSNYGETAGSLVGSYWGPWGAAAGSAIGSFVDSLFGSNKKTYDFDFEQGGHYGVFGDRDSELGQFGLTALSDYKLGEQQDALQELLTSVADFDNVLAGAAIDERVDAMRASIEGFRHSGPEDLFDTRLREIINGSGAYVESAIAAIADPEQMADAFVSVLNLERIATSLNDQIQRDVIDHLEANTGDVQGTVGGLAQALDATVLLGNSVERLNLQFETTAEGAIHSAWALQEAAGGIDNMTAVNDAYYQAAFSETERLSNAQEDLFASLSSVTDQTPHTVEELRALVEAQNLNSAAGGELAYELMALAPALKETSTAVRQAIEQQYQDVLGRTPDAGGLEYWFDQVSSGAITLDDALEHMAGSAEAADYAASGAANSLDGMADALRAQEQLQRQLWQAQGNTDAIRQLEIDRLSDLETAEVDNLTALQRRIWAIEDENAAQQAAERAQQDRIRAIEQEANAWSRARNELAGFGNTINGWLANHDATEQGMGTPRDRLEASDADFWAQYEKAQQGDRNARQSITQFADRAIDNLQEFYASSDPGVNGIAEIRDAMERLPEMLSPEQFLAEEFRGIIGGQTGALVGAMDLNGDGTVSAIERAIAADWDSSDLLKNVLHQEMLRLGTTVLTDAQIRAALKPHATNAEIDRLIQRVDANGDGIVSAQELANARLSGLGAGIVSAMASEFDGIDVNASGLIDYDEFHSAFAGMASETTLDKLFWLMDKNGDGQISRLESIAASNMTIAELGLMRQEGDTDDIMGGNPSVIDDIVNKYPASDPTAGKIDAAYHDVLGKAAQGFQVNSWARWLEEKDSRAGQLHQAVAWANLPVGGREWLIERDLYGDGTVPKFANGGVFSNSIVNRPTMFDMGLMGEAGPEAIVPLSRGAGGRLGIDATGLMQLPDGPQQLPMPEMPPLPQFPALSHSDVVQVLNDVKRELVETRKENKRLLELIGDNTRDTADAVEEYGERAEDQRTAEIEELETISRNSNTRSVTT</sequence>
<dbReference type="SMART" id="SM00054">
    <property type="entry name" value="EFh"/>
    <property type="match status" value="3"/>
</dbReference>
<dbReference type="PROSITE" id="PS00018">
    <property type="entry name" value="EF_HAND_1"/>
    <property type="match status" value="2"/>
</dbReference>